<comment type="caution">
    <text evidence="2">The sequence shown here is derived from an EMBL/GenBank/DDBJ whole genome shotgun (WGS) entry which is preliminary data.</text>
</comment>
<dbReference type="PANTHER" id="PTHR38048">
    <property type="entry name" value="EXPRESSED PROTEIN"/>
    <property type="match status" value="1"/>
</dbReference>
<dbReference type="EMBL" id="CAUWAG010000003">
    <property type="protein sequence ID" value="CAJ2501273.1"/>
    <property type="molecule type" value="Genomic_DNA"/>
</dbReference>
<evidence type="ECO:0000259" key="1">
    <source>
        <dbReference type="Pfam" id="PF01814"/>
    </source>
</evidence>
<reference evidence="2" key="1">
    <citation type="submission" date="2023-10" db="EMBL/GenBank/DDBJ databases">
        <authorList>
            <person name="Hackl T."/>
        </authorList>
    </citation>
    <scope>NUCLEOTIDE SEQUENCE</scope>
</reference>
<feature type="domain" description="Hemerythrin-like" evidence="1">
    <location>
        <begin position="37"/>
        <end position="171"/>
    </location>
</feature>
<dbReference type="InterPro" id="IPR012312">
    <property type="entry name" value="Hemerythrin-like"/>
</dbReference>
<dbReference type="CDD" id="cd12108">
    <property type="entry name" value="Hr-like"/>
    <property type="match status" value="1"/>
</dbReference>
<dbReference type="Pfam" id="PF01814">
    <property type="entry name" value="Hemerythrin"/>
    <property type="match status" value="1"/>
</dbReference>
<name>A0AAI8YE53_9PEZI</name>
<dbReference type="Proteomes" id="UP001295740">
    <property type="component" value="Unassembled WGS sequence"/>
</dbReference>
<dbReference type="AlphaFoldDB" id="A0AAI8YE53"/>
<protein>
    <submittedName>
        <fullName evidence="2">Uu.00g041260.m01.CDS01</fullName>
    </submittedName>
</protein>
<proteinExistence type="predicted"/>
<dbReference type="InterPro" id="IPR053206">
    <property type="entry name" value="Dimeric_xanthone_biosynth"/>
</dbReference>
<dbReference type="Gene3D" id="1.20.120.520">
    <property type="entry name" value="nmb1532 protein domain like"/>
    <property type="match status" value="1"/>
</dbReference>
<keyword evidence="3" id="KW-1185">Reference proteome</keyword>
<accession>A0AAI8YE53</accession>
<dbReference type="PANTHER" id="PTHR38048:SF2">
    <property type="entry name" value="HEMERYTHRIN-LIKE DOMAIN-CONTAINING PROTEIN"/>
    <property type="match status" value="1"/>
</dbReference>
<evidence type="ECO:0000313" key="3">
    <source>
        <dbReference type="Proteomes" id="UP001295740"/>
    </source>
</evidence>
<sequence length="263" mass="29370">MTTKPSDAPWADEPFKLIATPSKRLDDHHAYVHCASEMTHSHNVIIRGLNAIIQQAPHVPDSTDPSYNAQDVNDLLFYTQSWAKMLAQHHSVEETYIFPDLKKLSGDSFMMDDALHQHELFHDGLEKLLAYVSSTEPGDYRRDAPGGMKDIIDSFSKDLTDHLYAEIDEILGMGNLDSAGLRQVWDQAEKVAKANGNLGMLYDVFPCVLGCADKTCEGGNTFPPLPGVVLYAVKYWFASGNGAWRFNPCDLWGQPRPLTFVPQ</sequence>
<evidence type="ECO:0000313" key="2">
    <source>
        <dbReference type="EMBL" id="CAJ2501273.1"/>
    </source>
</evidence>
<gene>
    <name evidence="2" type="ORF">KHLLAP_LOCUS1741</name>
</gene>
<organism evidence="2 3">
    <name type="scientific">Anthostomella pinea</name>
    <dbReference type="NCBI Taxonomy" id="933095"/>
    <lineage>
        <taxon>Eukaryota</taxon>
        <taxon>Fungi</taxon>
        <taxon>Dikarya</taxon>
        <taxon>Ascomycota</taxon>
        <taxon>Pezizomycotina</taxon>
        <taxon>Sordariomycetes</taxon>
        <taxon>Xylariomycetidae</taxon>
        <taxon>Xylariales</taxon>
        <taxon>Xylariaceae</taxon>
        <taxon>Anthostomella</taxon>
    </lineage>
</organism>